<dbReference type="EMBL" id="VSSQ01000451">
    <property type="protein sequence ID" value="MPL95018.1"/>
    <property type="molecule type" value="Genomic_DNA"/>
</dbReference>
<accession>A0A644VUH6</accession>
<gene>
    <name evidence="1" type="ORF">SDC9_41181</name>
</gene>
<dbReference type="SUPFAM" id="SSF52540">
    <property type="entry name" value="P-loop containing nucleoside triphosphate hydrolases"/>
    <property type="match status" value="1"/>
</dbReference>
<dbReference type="Gene3D" id="3.40.50.300">
    <property type="entry name" value="P-loop containing nucleotide triphosphate hydrolases"/>
    <property type="match status" value="1"/>
</dbReference>
<dbReference type="PANTHER" id="PTHR12435">
    <property type="match status" value="1"/>
</dbReference>
<dbReference type="InterPro" id="IPR017101">
    <property type="entry name" value="P-loop_ATP/GTP-bd_All4644_prd"/>
</dbReference>
<dbReference type="InterPro" id="IPR027417">
    <property type="entry name" value="P-loop_NTPase"/>
</dbReference>
<reference evidence="1" key="1">
    <citation type="submission" date="2019-08" db="EMBL/GenBank/DDBJ databases">
        <authorList>
            <person name="Kucharzyk K."/>
            <person name="Murdoch R.W."/>
            <person name="Higgins S."/>
            <person name="Loffler F."/>
        </authorList>
    </citation>
    <scope>NUCLEOTIDE SEQUENCE</scope>
</reference>
<dbReference type="PIRSF" id="PIRSF037081">
    <property type="entry name" value="P-loop_All4644_prd"/>
    <property type="match status" value="1"/>
</dbReference>
<dbReference type="AlphaFoldDB" id="A0A644VUH6"/>
<evidence type="ECO:0000313" key="1">
    <source>
        <dbReference type="EMBL" id="MPL95018.1"/>
    </source>
</evidence>
<proteinExistence type="predicted"/>
<protein>
    <submittedName>
        <fullName evidence="1">Uncharacterized protein</fullName>
    </submittedName>
</protein>
<comment type="caution">
    <text evidence="1">The sequence shown here is derived from an EMBL/GenBank/DDBJ whole genome shotgun (WGS) entry which is preliminary data.</text>
</comment>
<sequence length="167" mass="19401">MGKVIKIDIFSAGKKFENKFYMMIGIPCSGKSYYCKDTYNNSNTIIISTDEIRKEITGSYEYDKENNNLVFDIAKNRINQFLIEGCNVVFDATNTNSMYRKRILKIAKNNNCKSEAIVFMTPIEVCIDRNSKRDIERRVPIDVIINMANFSPRKVEEEGFDEVKYIK</sequence>
<organism evidence="1">
    <name type="scientific">bioreactor metagenome</name>
    <dbReference type="NCBI Taxonomy" id="1076179"/>
    <lineage>
        <taxon>unclassified sequences</taxon>
        <taxon>metagenomes</taxon>
        <taxon>ecological metagenomes</taxon>
    </lineage>
</organism>
<dbReference type="Pfam" id="PF13671">
    <property type="entry name" value="AAA_33"/>
    <property type="match status" value="1"/>
</dbReference>
<name>A0A644VUH6_9ZZZZ</name>